<reference evidence="2 3" key="1">
    <citation type="journal article" date="2013" name="Nature">
        <title>Insights into bilaterian evolution from three spiralian genomes.</title>
        <authorList>
            <person name="Simakov O."/>
            <person name="Marletaz F."/>
            <person name="Cho S.J."/>
            <person name="Edsinger-Gonzales E."/>
            <person name="Havlak P."/>
            <person name="Hellsten U."/>
            <person name="Kuo D.H."/>
            <person name="Larsson T."/>
            <person name="Lv J."/>
            <person name="Arendt D."/>
            <person name="Savage R."/>
            <person name="Osoegawa K."/>
            <person name="de Jong P."/>
            <person name="Grimwood J."/>
            <person name="Chapman J.A."/>
            <person name="Shapiro H."/>
            <person name="Aerts A."/>
            <person name="Otillar R.P."/>
            <person name="Terry A.Y."/>
            <person name="Boore J.L."/>
            <person name="Grigoriev I.V."/>
            <person name="Lindberg D.R."/>
            <person name="Seaver E.C."/>
            <person name="Weisblat D.A."/>
            <person name="Putnam N.H."/>
            <person name="Rokhsar D.S."/>
        </authorList>
    </citation>
    <scope>NUCLEOTIDE SEQUENCE [LARGE SCALE GENOMIC DNA]</scope>
</reference>
<keyword evidence="3" id="KW-1185">Reference proteome</keyword>
<organism evidence="2 3">
    <name type="scientific">Lottia gigantea</name>
    <name type="common">Giant owl limpet</name>
    <dbReference type="NCBI Taxonomy" id="225164"/>
    <lineage>
        <taxon>Eukaryota</taxon>
        <taxon>Metazoa</taxon>
        <taxon>Spiralia</taxon>
        <taxon>Lophotrochozoa</taxon>
        <taxon>Mollusca</taxon>
        <taxon>Gastropoda</taxon>
        <taxon>Patellogastropoda</taxon>
        <taxon>Lottioidea</taxon>
        <taxon>Lottiidae</taxon>
        <taxon>Lottia</taxon>
    </lineage>
</organism>
<feature type="region of interest" description="Disordered" evidence="1">
    <location>
        <begin position="1"/>
        <end position="227"/>
    </location>
</feature>
<dbReference type="OrthoDB" id="6154134at2759"/>
<feature type="compositionally biased region" description="Acidic residues" evidence="1">
    <location>
        <begin position="161"/>
        <end position="170"/>
    </location>
</feature>
<feature type="compositionally biased region" description="Basic and acidic residues" evidence="1">
    <location>
        <begin position="194"/>
        <end position="227"/>
    </location>
</feature>
<feature type="compositionally biased region" description="Polar residues" evidence="1">
    <location>
        <begin position="96"/>
        <end position="108"/>
    </location>
</feature>
<dbReference type="EMBL" id="KB200027">
    <property type="protein sequence ID" value="ESP03399.1"/>
    <property type="molecule type" value="Genomic_DNA"/>
</dbReference>
<evidence type="ECO:0000313" key="3">
    <source>
        <dbReference type="Proteomes" id="UP000030746"/>
    </source>
</evidence>
<dbReference type="AlphaFoldDB" id="V4AHA0"/>
<protein>
    <submittedName>
        <fullName evidence="2">Uncharacterized protein</fullName>
    </submittedName>
</protein>
<dbReference type="KEGG" id="lgi:LOTGIDRAFT_237707"/>
<dbReference type="CTD" id="20250537"/>
<dbReference type="RefSeq" id="XP_009045932.1">
    <property type="nucleotide sequence ID" value="XM_009047684.1"/>
</dbReference>
<feature type="compositionally biased region" description="Polar residues" evidence="1">
    <location>
        <begin position="181"/>
        <end position="193"/>
    </location>
</feature>
<accession>V4AHA0</accession>
<evidence type="ECO:0000313" key="2">
    <source>
        <dbReference type="EMBL" id="ESP03399.1"/>
    </source>
</evidence>
<dbReference type="HOGENOM" id="CLU_1103820_0_0_1"/>
<name>V4AHA0_LOTGI</name>
<proteinExistence type="predicted"/>
<feature type="compositionally biased region" description="Acidic residues" evidence="1">
    <location>
        <begin position="74"/>
        <end position="85"/>
    </location>
</feature>
<gene>
    <name evidence="2" type="ORF">LOTGIDRAFT_237707</name>
</gene>
<sequence>MGSGTSKPKPVPQKSTTKSPEKENGTVTNVNNKSPDKRKGNVHQKGSGTPVKTKSNASENKSPKKSKKSKDSDWSSDSDFEDDLDEFIKETVSHAAKTNSSNTNNEEPVSSRPRTSHGRTTSRPENAYPETYAQKHTREQYTVDRQALIRQKTIYRNPDDWKDDSEESEEEHGGFDASKFRQVNTHNDPNQESVVKEFETPRYITSKDGRRESSYGIYEKEREKPDYSRRISKVPAYDLEEQRLLADLENEF</sequence>
<feature type="compositionally biased region" description="Polar residues" evidence="1">
    <location>
        <begin position="44"/>
        <end position="53"/>
    </location>
</feature>
<evidence type="ECO:0000256" key="1">
    <source>
        <dbReference type="SAM" id="MobiDB-lite"/>
    </source>
</evidence>
<dbReference type="OMA" id="GMHERER"/>
<dbReference type="GeneID" id="20250537"/>
<dbReference type="Proteomes" id="UP000030746">
    <property type="component" value="Unassembled WGS sequence"/>
</dbReference>